<evidence type="ECO:0000313" key="4">
    <source>
        <dbReference type="Proteomes" id="UP001238805"/>
    </source>
</evidence>
<dbReference type="Proteomes" id="UP001238805">
    <property type="component" value="Chromosome"/>
</dbReference>
<reference evidence="3 4" key="1">
    <citation type="submission" date="2023-05" db="EMBL/GenBank/DDBJ databases">
        <title>Corynebacterium suedekumii sp. nov. and Corynebacterium breve sp. nov. isolated from raw cow's milk.</title>
        <authorList>
            <person name="Baer M.K."/>
            <person name="Mehl L."/>
            <person name="Hellmuth R."/>
            <person name="Marke G."/>
            <person name="Lipski A."/>
        </authorList>
    </citation>
    <scope>NUCLEOTIDE SEQUENCE [LARGE SCALE GENOMIC DNA]</scope>
    <source>
        <strain evidence="3 4">LM112</strain>
    </source>
</reference>
<organism evidence="3 4">
    <name type="scientific">Corynebacterium suedekumii</name>
    <dbReference type="NCBI Taxonomy" id="3049801"/>
    <lineage>
        <taxon>Bacteria</taxon>
        <taxon>Bacillati</taxon>
        <taxon>Actinomycetota</taxon>
        <taxon>Actinomycetes</taxon>
        <taxon>Mycobacteriales</taxon>
        <taxon>Corynebacteriaceae</taxon>
        <taxon>Corynebacterium</taxon>
    </lineage>
</organism>
<dbReference type="EMBL" id="CP126970">
    <property type="protein sequence ID" value="WIM70576.1"/>
    <property type="molecule type" value="Genomic_DNA"/>
</dbReference>
<dbReference type="SUPFAM" id="SSF52540">
    <property type="entry name" value="P-loop containing nucleoside triphosphate hydrolases"/>
    <property type="match status" value="1"/>
</dbReference>
<dbReference type="InterPro" id="IPR003439">
    <property type="entry name" value="ABC_transporter-like_ATP-bd"/>
</dbReference>
<name>A0ABY8VLP2_9CORY</name>
<dbReference type="Gene3D" id="3.40.50.300">
    <property type="entry name" value="P-loop containing nucleotide triphosphate hydrolases"/>
    <property type="match status" value="1"/>
</dbReference>
<dbReference type="GO" id="GO:0005524">
    <property type="term" value="F:ATP binding"/>
    <property type="evidence" value="ECO:0007669"/>
    <property type="project" value="UniProtKB-KW"/>
</dbReference>
<feature type="domain" description="ABC transporter" evidence="2">
    <location>
        <begin position="26"/>
        <end position="57"/>
    </location>
</feature>
<gene>
    <name evidence="3" type="ORF">QP029_01655</name>
</gene>
<keyword evidence="4" id="KW-1185">Reference proteome</keyword>
<protein>
    <submittedName>
        <fullName evidence="3">ATP-binding cassette domain-containing protein</fullName>
    </submittedName>
</protein>
<dbReference type="Pfam" id="PF00005">
    <property type="entry name" value="ABC_tran"/>
    <property type="match status" value="1"/>
</dbReference>
<sequence length="94" mass="9346">MLRVDCTYGHDLPLGHLTREFGPGLHGLAGPNGAGKSTLLSTIAGEIDPLSGTVSPDSPAPSPASPNPPSTPTSPSANTSPSWGPPPRSSTGGH</sequence>
<feature type="compositionally biased region" description="Gly residues" evidence="1">
    <location>
        <begin position="24"/>
        <end position="33"/>
    </location>
</feature>
<proteinExistence type="predicted"/>
<evidence type="ECO:0000313" key="3">
    <source>
        <dbReference type="EMBL" id="WIM70576.1"/>
    </source>
</evidence>
<evidence type="ECO:0000259" key="2">
    <source>
        <dbReference type="Pfam" id="PF00005"/>
    </source>
</evidence>
<feature type="region of interest" description="Disordered" evidence="1">
    <location>
        <begin position="1"/>
        <end position="94"/>
    </location>
</feature>
<accession>A0ABY8VLP2</accession>
<dbReference type="InterPro" id="IPR027417">
    <property type="entry name" value="P-loop_NTPase"/>
</dbReference>
<feature type="compositionally biased region" description="Low complexity" evidence="1">
    <location>
        <begin position="73"/>
        <end position="82"/>
    </location>
</feature>
<keyword evidence="3" id="KW-0067">ATP-binding</keyword>
<evidence type="ECO:0000256" key="1">
    <source>
        <dbReference type="SAM" id="MobiDB-lite"/>
    </source>
</evidence>
<dbReference type="RefSeq" id="WP_284875164.1">
    <property type="nucleotide sequence ID" value="NZ_CP126970.1"/>
</dbReference>
<feature type="compositionally biased region" description="Pro residues" evidence="1">
    <location>
        <begin position="58"/>
        <end position="72"/>
    </location>
</feature>
<keyword evidence="3" id="KW-0547">Nucleotide-binding</keyword>